<keyword evidence="3" id="KW-0472">Membrane</keyword>
<evidence type="ECO:0000313" key="9">
    <source>
        <dbReference type="Proteomes" id="UP001238496"/>
    </source>
</evidence>
<feature type="domain" description="Outer membrane protein beta-barrel" evidence="7">
    <location>
        <begin position="31"/>
        <end position="211"/>
    </location>
</feature>
<comment type="subcellular location">
    <subcellularLocation>
        <location evidence="1">Cell outer membrane</location>
    </subcellularLocation>
</comment>
<dbReference type="InterPro" id="IPR051692">
    <property type="entry name" value="OMP-like"/>
</dbReference>
<dbReference type="Proteomes" id="UP001238496">
    <property type="component" value="Unassembled WGS sequence"/>
</dbReference>
<organism evidence="8 9">
    <name type="scientific">Peteryoungia aggregata LMG 23059</name>
    <dbReference type="NCBI Taxonomy" id="1368425"/>
    <lineage>
        <taxon>Bacteria</taxon>
        <taxon>Pseudomonadati</taxon>
        <taxon>Pseudomonadota</taxon>
        <taxon>Alphaproteobacteria</taxon>
        <taxon>Hyphomicrobiales</taxon>
        <taxon>Rhizobiaceae</taxon>
        <taxon>Peteryoungia</taxon>
    </lineage>
</organism>
<evidence type="ECO:0000259" key="7">
    <source>
        <dbReference type="Pfam" id="PF13505"/>
    </source>
</evidence>
<evidence type="ECO:0000313" key="8">
    <source>
        <dbReference type="EMBL" id="MDQ0419146.1"/>
    </source>
</evidence>
<dbReference type="SUPFAM" id="SSF56925">
    <property type="entry name" value="OMPA-like"/>
    <property type="match status" value="1"/>
</dbReference>
<comment type="similarity">
    <text evidence="5">Belongs to the Omp25/RopB family.</text>
</comment>
<keyword evidence="9" id="KW-1185">Reference proteome</keyword>
<feature type="signal peptide" evidence="6">
    <location>
        <begin position="1"/>
        <end position="21"/>
    </location>
</feature>
<comment type="caution">
    <text evidence="8">The sequence shown here is derived from an EMBL/GenBank/DDBJ whole genome shotgun (WGS) entry which is preliminary data.</text>
</comment>
<evidence type="ECO:0000256" key="1">
    <source>
        <dbReference type="ARBA" id="ARBA00004442"/>
    </source>
</evidence>
<dbReference type="Gene3D" id="2.40.160.20">
    <property type="match status" value="1"/>
</dbReference>
<dbReference type="EMBL" id="JAUSUW010000001">
    <property type="protein sequence ID" value="MDQ0419146.1"/>
    <property type="molecule type" value="Genomic_DNA"/>
</dbReference>
<dbReference type="Pfam" id="PF13505">
    <property type="entry name" value="OMP_b-brl"/>
    <property type="match status" value="1"/>
</dbReference>
<proteinExistence type="inferred from homology"/>
<keyword evidence="4" id="KW-0998">Cell outer membrane</keyword>
<dbReference type="RefSeq" id="WP_307368083.1">
    <property type="nucleotide sequence ID" value="NZ_JAUSUW010000001.1"/>
</dbReference>
<evidence type="ECO:0000256" key="3">
    <source>
        <dbReference type="ARBA" id="ARBA00023136"/>
    </source>
</evidence>
<dbReference type="PANTHER" id="PTHR34001">
    <property type="entry name" value="BLL7405 PROTEIN"/>
    <property type="match status" value="1"/>
</dbReference>
<sequence>MQRILLLGVLAGLGLAGGAQAADAVSAPAEPPPMAEEVSTWSWAGGYAGVQGGYGWGDTTLSQGGTGGDVDFDGGRFGGFAGYNWTAGSSFVVGLEADLAYDWNEYSAGTETLKTTVQGGLRARAGYAVDRALFYAAGGWTATQLKYEDTGVDISETLNGWTIGAGLDYALTDRIFARGEYRYNDYGSETVDGTDIDFNQHVVQVGLGVRF</sequence>
<dbReference type="InterPro" id="IPR027385">
    <property type="entry name" value="Beta-barrel_OMP"/>
</dbReference>
<name>A0ABU0G1D7_9HYPH</name>
<evidence type="ECO:0000256" key="4">
    <source>
        <dbReference type="ARBA" id="ARBA00023237"/>
    </source>
</evidence>
<accession>A0ABU0G1D7</accession>
<evidence type="ECO:0000256" key="5">
    <source>
        <dbReference type="ARBA" id="ARBA00038306"/>
    </source>
</evidence>
<evidence type="ECO:0000256" key="6">
    <source>
        <dbReference type="SAM" id="SignalP"/>
    </source>
</evidence>
<gene>
    <name evidence="8" type="ORF">J2045_000156</name>
</gene>
<dbReference type="InterPro" id="IPR011250">
    <property type="entry name" value="OMP/PagP_B-barrel"/>
</dbReference>
<dbReference type="PANTHER" id="PTHR34001:SF3">
    <property type="entry name" value="BLL7405 PROTEIN"/>
    <property type="match status" value="1"/>
</dbReference>
<reference evidence="8 9" key="1">
    <citation type="submission" date="2023-07" db="EMBL/GenBank/DDBJ databases">
        <title>Genomic Encyclopedia of Type Strains, Phase IV (KMG-IV): sequencing the most valuable type-strain genomes for metagenomic binning, comparative biology and taxonomic classification.</title>
        <authorList>
            <person name="Goeker M."/>
        </authorList>
    </citation>
    <scope>NUCLEOTIDE SEQUENCE [LARGE SCALE GENOMIC DNA]</scope>
    <source>
        <strain evidence="8 9">DSM 1111</strain>
    </source>
</reference>
<feature type="chain" id="PRO_5046352667" evidence="6">
    <location>
        <begin position="22"/>
        <end position="211"/>
    </location>
</feature>
<evidence type="ECO:0000256" key="2">
    <source>
        <dbReference type="ARBA" id="ARBA00022729"/>
    </source>
</evidence>
<keyword evidence="2 6" id="KW-0732">Signal</keyword>
<protein>
    <submittedName>
        <fullName evidence="8">Outer membrane immunogenic protein</fullName>
    </submittedName>
</protein>